<organism evidence="1">
    <name type="scientific">Arundo donax</name>
    <name type="common">Giant reed</name>
    <name type="synonym">Donax arundinaceus</name>
    <dbReference type="NCBI Taxonomy" id="35708"/>
    <lineage>
        <taxon>Eukaryota</taxon>
        <taxon>Viridiplantae</taxon>
        <taxon>Streptophyta</taxon>
        <taxon>Embryophyta</taxon>
        <taxon>Tracheophyta</taxon>
        <taxon>Spermatophyta</taxon>
        <taxon>Magnoliopsida</taxon>
        <taxon>Liliopsida</taxon>
        <taxon>Poales</taxon>
        <taxon>Poaceae</taxon>
        <taxon>PACMAD clade</taxon>
        <taxon>Arundinoideae</taxon>
        <taxon>Arundineae</taxon>
        <taxon>Arundo</taxon>
    </lineage>
</organism>
<accession>A0A0A9CDD9</accession>
<evidence type="ECO:0000313" key="1">
    <source>
        <dbReference type="EMBL" id="JAD71415.1"/>
    </source>
</evidence>
<proteinExistence type="predicted"/>
<protein>
    <submittedName>
        <fullName evidence="1">Uncharacterized protein</fullName>
    </submittedName>
</protein>
<reference evidence="1" key="2">
    <citation type="journal article" date="2015" name="Data Brief">
        <title>Shoot transcriptome of the giant reed, Arundo donax.</title>
        <authorList>
            <person name="Barrero R.A."/>
            <person name="Guerrero F.D."/>
            <person name="Moolhuijzen P."/>
            <person name="Goolsby J.A."/>
            <person name="Tidwell J."/>
            <person name="Bellgard S.E."/>
            <person name="Bellgard M.I."/>
        </authorList>
    </citation>
    <scope>NUCLEOTIDE SEQUENCE</scope>
    <source>
        <tissue evidence="1">Shoot tissue taken approximately 20 cm above the soil surface</tissue>
    </source>
</reference>
<sequence>MNKRICIWTEASSVTHQSCIAESPSRTSRKKTILRLQNSSSPLHQSFSTSPSCPKRRCLFALNGRWHQPGWASTPPELRLAHYTHQTSPPPILPPRQQT</sequence>
<name>A0A0A9CDD9_ARUDO</name>
<dbReference type="AlphaFoldDB" id="A0A0A9CDD9"/>
<dbReference type="EMBL" id="GBRH01226480">
    <property type="protein sequence ID" value="JAD71415.1"/>
    <property type="molecule type" value="Transcribed_RNA"/>
</dbReference>
<reference evidence="1" key="1">
    <citation type="submission" date="2014-09" db="EMBL/GenBank/DDBJ databases">
        <authorList>
            <person name="Magalhaes I.L.F."/>
            <person name="Oliveira U."/>
            <person name="Santos F.R."/>
            <person name="Vidigal T.H.D.A."/>
            <person name="Brescovit A.D."/>
            <person name="Santos A.J."/>
        </authorList>
    </citation>
    <scope>NUCLEOTIDE SEQUENCE</scope>
    <source>
        <tissue evidence="1">Shoot tissue taken approximately 20 cm above the soil surface</tissue>
    </source>
</reference>